<dbReference type="Pfam" id="PF00073">
    <property type="entry name" value="Rhv"/>
    <property type="match status" value="1"/>
</dbReference>
<organism evidence="2">
    <name type="scientific">Cuerna arida</name>
    <dbReference type="NCBI Taxonomy" id="1464854"/>
    <lineage>
        <taxon>Eukaryota</taxon>
        <taxon>Metazoa</taxon>
        <taxon>Ecdysozoa</taxon>
        <taxon>Arthropoda</taxon>
        <taxon>Hexapoda</taxon>
        <taxon>Insecta</taxon>
        <taxon>Pterygota</taxon>
        <taxon>Neoptera</taxon>
        <taxon>Paraneoptera</taxon>
        <taxon>Hemiptera</taxon>
        <taxon>Auchenorrhyncha</taxon>
        <taxon>Membracoidea</taxon>
        <taxon>Cicadellidae</taxon>
        <taxon>Cicadellinae</taxon>
        <taxon>Proconiini</taxon>
        <taxon>Cuerna</taxon>
    </lineage>
</organism>
<name>A0A1B6ELL5_9HEMI</name>
<dbReference type="AlphaFoldDB" id="A0A1B6ELL5"/>
<reference evidence="2" key="1">
    <citation type="submission" date="2015-11" db="EMBL/GenBank/DDBJ databases">
        <title>De novo transcriptome assembly of four potential Pierce s Disease insect vectors from Arizona vineyards.</title>
        <authorList>
            <person name="Tassone E.E."/>
        </authorList>
    </citation>
    <scope>NUCLEOTIDE SEQUENCE</scope>
</reference>
<feature type="non-terminal residue" evidence="2">
    <location>
        <position position="1"/>
    </location>
</feature>
<dbReference type="SUPFAM" id="SSF88633">
    <property type="entry name" value="Positive stranded ssRNA viruses"/>
    <property type="match status" value="2"/>
</dbReference>
<evidence type="ECO:0000313" key="2">
    <source>
        <dbReference type="EMBL" id="JAS38819.1"/>
    </source>
</evidence>
<accession>A0A1B6ELL5</accession>
<dbReference type="InterPro" id="IPR029053">
    <property type="entry name" value="Viral_coat"/>
</dbReference>
<dbReference type="GO" id="GO:0005198">
    <property type="term" value="F:structural molecule activity"/>
    <property type="evidence" value="ECO:0007669"/>
    <property type="project" value="InterPro"/>
</dbReference>
<dbReference type="EMBL" id="GECZ01030950">
    <property type="protein sequence ID" value="JAS38819.1"/>
    <property type="molecule type" value="Transcribed_RNA"/>
</dbReference>
<feature type="domain" description="Picornavirus capsid" evidence="1">
    <location>
        <begin position="234"/>
        <end position="302"/>
    </location>
</feature>
<feature type="non-terminal residue" evidence="2">
    <location>
        <position position="605"/>
    </location>
</feature>
<dbReference type="InterPro" id="IPR001676">
    <property type="entry name" value="Picornavirus_capsid"/>
</dbReference>
<dbReference type="CDD" id="cd00205">
    <property type="entry name" value="rhv_like"/>
    <property type="match status" value="1"/>
</dbReference>
<dbReference type="Gene3D" id="2.60.120.20">
    <property type="match status" value="2"/>
</dbReference>
<evidence type="ECO:0000259" key="1">
    <source>
        <dbReference type="Pfam" id="PF00073"/>
    </source>
</evidence>
<sequence>NRNNVANNSQTLHTILNAGTSNEAILRVPYRYYKPIMEVGAREDKETPLVMGKLVIRVLNQLRVTSTSANVCYFTVFVNLTNSRFTGTINRGINDPVAVHQMEAAAGLAAISLVSKFVDENRDNPTTPANPTYFSPQTAQSWSIGTNSSEDLFSLRLSHAQVPHINTYVDDSFTVKDLVKRYGYVKQLRWEVSNASGKCIHAFPAIPMLPPSSYFTQNIDSVNTYVLPPVSFLSNLFMYWRGQLMLRFDFVATMMHTGRLLIGYVPGDYKQDLSLEQLYGSSYVEFDLKEQQSIEYKTPFISDKIYWHRGLDLSQSSENSYAPGYIYIFVLAPLAIMDSIANFVEFNMYLAGAENFELVIPAQPSIGLSFNPKSIVPTYAKARFLEGYYPVYTGTYVYLGINDQPYSIGQSFAIFRYGTGYQHVAQIYLPSKTDYKNNVAYYLTLSSGTGAKDFKIRSKQDGQPDIPVTVFIPWFDGDYTYLLPCRSAAAAQTFLDKMLKVGGDFSSVFFANYRPDTVFYPYWNDDADPFVNQKGDWIFLETKVTTLESQLEDAMLAVHQIGDNRFVGCSESLLNPTTSVPSTSHGSYQFGESFNDLKDYTRRYQ</sequence>
<proteinExistence type="predicted"/>
<protein>
    <recommendedName>
        <fullName evidence="1">Picornavirus capsid domain-containing protein</fullName>
    </recommendedName>
</protein>
<gene>
    <name evidence="2" type="ORF">g.15680</name>
</gene>
<dbReference type="InterPro" id="IPR033703">
    <property type="entry name" value="Rhv-like"/>
</dbReference>